<sequence>MSKPNNARFASIRLCHGMVQKKCKWAGQNCNNSFFSTSVTDHGLCFTFNGPQNKAALTANASDFPLKRGDFLQSGYNHKYVFINKRVLPTYSTTRPKNLGAKSGLKLILNIEQYEYMPGPHEAAGVKILLHEPGEFPFISELGKALQTGTHTFLHHLRKPRGSCGEVQLKFFDNFIH</sequence>
<comment type="similarity">
    <text evidence="11">Belongs to the amiloride-sensitive sodium channel (TC 1.A.6) family.</text>
</comment>
<keyword evidence="13" id="KW-1185">Reference proteome</keyword>
<dbReference type="Pfam" id="PF00858">
    <property type="entry name" value="ASC"/>
    <property type="match status" value="1"/>
</dbReference>
<evidence type="ECO:0000313" key="13">
    <source>
        <dbReference type="Proteomes" id="UP001217089"/>
    </source>
</evidence>
<dbReference type="Gene3D" id="2.60.470.10">
    <property type="entry name" value="Acid-sensing ion channels like domains"/>
    <property type="match status" value="1"/>
</dbReference>
<keyword evidence="10 11" id="KW-0407">Ion channel</keyword>
<evidence type="ECO:0000256" key="11">
    <source>
        <dbReference type="RuleBase" id="RU000679"/>
    </source>
</evidence>
<evidence type="ECO:0000313" key="12">
    <source>
        <dbReference type="EMBL" id="KAJ8316928.1"/>
    </source>
</evidence>
<comment type="caution">
    <text evidence="12">The sequence shown here is derived from an EMBL/GenBank/DDBJ whole genome shotgun (WGS) entry which is preliminary data.</text>
</comment>
<evidence type="ECO:0000256" key="6">
    <source>
        <dbReference type="ARBA" id="ARBA00023053"/>
    </source>
</evidence>
<evidence type="ECO:0000256" key="8">
    <source>
        <dbReference type="ARBA" id="ARBA00023136"/>
    </source>
</evidence>
<evidence type="ECO:0000256" key="5">
    <source>
        <dbReference type="ARBA" id="ARBA00022989"/>
    </source>
</evidence>
<dbReference type="PANTHER" id="PTHR11690:SF300">
    <property type="entry name" value="PICKPOCKET PROTEIN 19"/>
    <property type="match status" value="1"/>
</dbReference>
<gene>
    <name evidence="12" type="ORF">KUTeg_004832</name>
</gene>
<keyword evidence="8" id="KW-0472">Membrane</keyword>
<dbReference type="PANTHER" id="PTHR11690">
    <property type="entry name" value="AMILORIDE-SENSITIVE SODIUM CHANNEL-RELATED"/>
    <property type="match status" value="1"/>
</dbReference>
<keyword evidence="9 11" id="KW-0739">Sodium transport</keyword>
<keyword evidence="5" id="KW-1133">Transmembrane helix</keyword>
<accession>A0ABQ9FI06</accession>
<dbReference type="EMBL" id="JARBDR010000246">
    <property type="protein sequence ID" value="KAJ8316928.1"/>
    <property type="molecule type" value="Genomic_DNA"/>
</dbReference>
<evidence type="ECO:0000256" key="3">
    <source>
        <dbReference type="ARBA" id="ARBA00022461"/>
    </source>
</evidence>
<keyword evidence="3 11" id="KW-0894">Sodium channel</keyword>
<keyword evidence="6" id="KW-0915">Sodium</keyword>
<evidence type="ECO:0000256" key="2">
    <source>
        <dbReference type="ARBA" id="ARBA00022448"/>
    </source>
</evidence>
<evidence type="ECO:0000256" key="4">
    <source>
        <dbReference type="ARBA" id="ARBA00022692"/>
    </source>
</evidence>
<evidence type="ECO:0000256" key="9">
    <source>
        <dbReference type="ARBA" id="ARBA00023201"/>
    </source>
</evidence>
<reference evidence="12 13" key="1">
    <citation type="submission" date="2022-12" db="EMBL/GenBank/DDBJ databases">
        <title>Chromosome-level genome of Tegillarca granosa.</title>
        <authorList>
            <person name="Kim J."/>
        </authorList>
    </citation>
    <scope>NUCLEOTIDE SEQUENCE [LARGE SCALE GENOMIC DNA]</scope>
    <source>
        <strain evidence="12">Teg-2019</strain>
        <tissue evidence="12">Adductor muscle</tissue>
    </source>
</reference>
<evidence type="ECO:0000256" key="1">
    <source>
        <dbReference type="ARBA" id="ARBA00004141"/>
    </source>
</evidence>
<dbReference type="InterPro" id="IPR001873">
    <property type="entry name" value="ENaC"/>
</dbReference>
<evidence type="ECO:0000256" key="10">
    <source>
        <dbReference type="ARBA" id="ARBA00023303"/>
    </source>
</evidence>
<keyword evidence="2 11" id="KW-0813">Transport</keyword>
<comment type="subcellular location">
    <subcellularLocation>
        <location evidence="1">Membrane</location>
        <topology evidence="1">Multi-pass membrane protein</topology>
    </subcellularLocation>
</comment>
<evidence type="ECO:0000256" key="7">
    <source>
        <dbReference type="ARBA" id="ARBA00023065"/>
    </source>
</evidence>
<protein>
    <submittedName>
        <fullName evidence="12">Uncharacterized protein</fullName>
    </submittedName>
</protein>
<proteinExistence type="inferred from homology"/>
<name>A0ABQ9FI06_TEGGR</name>
<keyword evidence="4 11" id="KW-0812">Transmembrane</keyword>
<organism evidence="12 13">
    <name type="scientific">Tegillarca granosa</name>
    <name type="common">Malaysian cockle</name>
    <name type="synonym">Anadara granosa</name>
    <dbReference type="NCBI Taxonomy" id="220873"/>
    <lineage>
        <taxon>Eukaryota</taxon>
        <taxon>Metazoa</taxon>
        <taxon>Spiralia</taxon>
        <taxon>Lophotrochozoa</taxon>
        <taxon>Mollusca</taxon>
        <taxon>Bivalvia</taxon>
        <taxon>Autobranchia</taxon>
        <taxon>Pteriomorphia</taxon>
        <taxon>Arcoida</taxon>
        <taxon>Arcoidea</taxon>
        <taxon>Arcidae</taxon>
        <taxon>Tegillarca</taxon>
    </lineage>
</organism>
<dbReference type="Proteomes" id="UP001217089">
    <property type="component" value="Unassembled WGS sequence"/>
</dbReference>
<keyword evidence="7 11" id="KW-0406">Ion transport</keyword>